<proteinExistence type="predicted"/>
<dbReference type="NCBIfam" id="NF033832">
    <property type="entry name" value="sce7726_fam"/>
    <property type="match status" value="1"/>
</dbReference>
<evidence type="ECO:0000313" key="2">
    <source>
        <dbReference type="EMBL" id="CUN02382.1"/>
    </source>
</evidence>
<accession>A0A0M6WS30</accession>
<keyword evidence="3" id="KW-1185">Reference proteome</keyword>
<dbReference type="RefSeq" id="WP_022046971.1">
    <property type="nucleotide sequence ID" value="NZ_CP173697.1"/>
</dbReference>
<evidence type="ECO:0008006" key="5">
    <source>
        <dbReference type="Google" id="ProtNLM"/>
    </source>
</evidence>
<dbReference type="Proteomes" id="UP000049979">
    <property type="component" value="Unassembled WGS sequence"/>
</dbReference>
<evidence type="ECO:0000313" key="1">
    <source>
        <dbReference type="EMBL" id="CRL40238.1"/>
    </source>
</evidence>
<organism evidence="1 3">
    <name type="scientific">Roseburia faecis</name>
    <dbReference type="NCBI Taxonomy" id="301302"/>
    <lineage>
        <taxon>Bacteria</taxon>
        <taxon>Bacillati</taxon>
        <taxon>Bacillota</taxon>
        <taxon>Clostridia</taxon>
        <taxon>Lachnospirales</taxon>
        <taxon>Lachnospiraceae</taxon>
        <taxon>Roseburia</taxon>
    </lineage>
</organism>
<dbReference type="Proteomes" id="UP000095495">
    <property type="component" value="Unassembled WGS sequence"/>
</dbReference>
<reference evidence="3" key="1">
    <citation type="submission" date="2015-05" db="EMBL/GenBank/DDBJ databases">
        <authorList>
            <consortium name="Pathogen Informatics"/>
        </authorList>
    </citation>
    <scope>NUCLEOTIDE SEQUENCE [LARGE SCALE GENOMIC DNA]</scope>
    <source>
        <strain evidence="2 4">2789STDY5608863</strain>
        <strain evidence="3">M72</strain>
    </source>
</reference>
<dbReference type="EMBL" id="CYXV01000009">
    <property type="protein sequence ID" value="CUN02382.1"/>
    <property type="molecule type" value="Genomic_DNA"/>
</dbReference>
<dbReference type="EMBL" id="CVRR01000033">
    <property type="protein sequence ID" value="CRL40238.1"/>
    <property type="molecule type" value="Genomic_DNA"/>
</dbReference>
<dbReference type="AlphaFoldDB" id="A0A0M6WS30"/>
<reference evidence="1" key="2">
    <citation type="submission" date="2015-05" db="EMBL/GenBank/DDBJ databases">
        <authorList>
            <person name="Wang D.B."/>
            <person name="Wang M."/>
        </authorList>
    </citation>
    <scope>NUCLEOTIDE SEQUENCE [LARGE SCALE GENOMIC DNA]</scope>
    <source>
        <strain evidence="1">M72</strain>
    </source>
</reference>
<evidence type="ECO:0000313" key="4">
    <source>
        <dbReference type="Proteomes" id="UP000095495"/>
    </source>
</evidence>
<evidence type="ECO:0000313" key="3">
    <source>
        <dbReference type="Proteomes" id="UP000049979"/>
    </source>
</evidence>
<dbReference type="OrthoDB" id="128875at2"/>
<protein>
    <recommendedName>
        <fullName evidence="5">Sce7726 family protein</fullName>
    </recommendedName>
</protein>
<sequence>MLYDKDIREPLAFYLEEIYGKNRILEEQVMGQSRADMVMVVHDALYGIEIKSDADSYARLDRQVKDYNLYYDYDLVVVGTRHAAHIKEHVPEWWGIITVEQVGDQVDFYMLREPQSNPQMDWNCKIEILWRPELAHIQELNAMHAYKQKSKRFVADKIVETVPKETLAVQLSEELFERDYTKIWETIQNFRKENGQKLRRRRRRRKTKKQA</sequence>
<name>A0A0M6WS30_9FIRM</name>
<dbReference type="InterPro" id="IPR047729">
    <property type="entry name" value="Sce7726-like"/>
</dbReference>
<gene>
    <name evidence="2" type="ORF">ERS852420_02205</name>
    <name evidence="1" type="ORF">M72_08761</name>
</gene>
<dbReference type="STRING" id="301302.ERS852420_02205"/>